<dbReference type="EMBL" id="JAACJK010000115">
    <property type="protein sequence ID" value="KAF5331197.1"/>
    <property type="molecule type" value="Genomic_DNA"/>
</dbReference>
<evidence type="ECO:0000313" key="3">
    <source>
        <dbReference type="Proteomes" id="UP000541558"/>
    </source>
</evidence>
<accession>A0A8H5FC61</accession>
<reference evidence="2 3" key="1">
    <citation type="journal article" date="2020" name="ISME J.">
        <title>Uncovering the hidden diversity of litter-decomposition mechanisms in mushroom-forming fungi.</title>
        <authorList>
            <person name="Floudas D."/>
            <person name="Bentzer J."/>
            <person name="Ahren D."/>
            <person name="Johansson T."/>
            <person name="Persson P."/>
            <person name="Tunlid A."/>
        </authorList>
    </citation>
    <scope>NUCLEOTIDE SEQUENCE [LARGE SCALE GENOMIC DNA]</scope>
    <source>
        <strain evidence="2 3">CBS 175.51</strain>
    </source>
</reference>
<feature type="region of interest" description="Disordered" evidence="1">
    <location>
        <begin position="23"/>
        <end position="54"/>
    </location>
</feature>
<evidence type="ECO:0000313" key="2">
    <source>
        <dbReference type="EMBL" id="KAF5331197.1"/>
    </source>
</evidence>
<dbReference type="AlphaFoldDB" id="A0A8H5FC61"/>
<sequence>MLRCRWHRLPSLLKITLNSLHIPSSLRGKTPTSQTKPLPHPSKLGPSHPTSNHLRLDHQNQHRTQHRIVSKPWANDPDPPPSFISTIIILSTTALAQSEHEPDTILLIVSLTIEHRTPRSRIQDHSLCKIPINARCRPIITSIAKLGTPRQPLDRSEWEDIVGKLSNNVLPTRNSPDALRTT</sequence>
<proteinExistence type="predicted"/>
<organism evidence="2 3">
    <name type="scientific">Ephemerocybe angulata</name>
    <dbReference type="NCBI Taxonomy" id="980116"/>
    <lineage>
        <taxon>Eukaryota</taxon>
        <taxon>Fungi</taxon>
        <taxon>Dikarya</taxon>
        <taxon>Basidiomycota</taxon>
        <taxon>Agaricomycotina</taxon>
        <taxon>Agaricomycetes</taxon>
        <taxon>Agaricomycetidae</taxon>
        <taxon>Agaricales</taxon>
        <taxon>Agaricineae</taxon>
        <taxon>Psathyrellaceae</taxon>
        <taxon>Ephemerocybe</taxon>
    </lineage>
</organism>
<name>A0A8H5FC61_9AGAR</name>
<comment type="caution">
    <text evidence="2">The sequence shown here is derived from an EMBL/GenBank/DDBJ whole genome shotgun (WGS) entry which is preliminary data.</text>
</comment>
<gene>
    <name evidence="2" type="ORF">D9611_013111</name>
</gene>
<keyword evidence="3" id="KW-1185">Reference proteome</keyword>
<evidence type="ECO:0000256" key="1">
    <source>
        <dbReference type="SAM" id="MobiDB-lite"/>
    </source>
</evidence>
<dbReference type="Proteomes" id="UP000541558">
    <property type="component" value="Unassembled WGS sequence"/>
</dbReference>
<protein>
    <submittedName>
        <fullName evidence="2">Uncharacterized protein</fullName>
    </submittedName>
</protein>